<dbReference type="Proteomes" id="UP000187203">
    <property type="component" value="Unassembled WGS sequence"/>
</dbReference>
<gene>
    <name evidence="1" type="ORF">COLO4_21586</name>
</gene>
<dbReference type="AlphaFoldDB" id="A0A1R3ISF3"/>
<keyword evidence="2" id="KW-1185">Reference proteome</keyword>
<accession>A0A1R3ISF3</accession>
<dbReference type="EMBL" id="AWUE01017702">
    <property type="protein sequence ID" value="OMO85519.1"/>
    <property type="molecule type" value="Genomic_DNA"/>
</dbReference>
<comment type="caution">
    <text evidence="1">The sequence shown here is derived from an EMBL/GenBank/DDBJ whole genome shotgun (WGS) entry which is preliminary data.</text>
</comment>
<evidence type="ECO:0000313" key="1">
    <source>
        <dbReference type="EMBL" id="OMO85519.1"/>
    </source>
</evidence>
<evidence type="ECO:0000313" key="2">
    <source>
        <dbReference type="Proteomes" id="UP000187203"/>
    </source>
</evidence>
<proteinExistence type="predicted"/>
<reference evidence="2" key="1">
    <citation type="submission" date="2013-09" db="EMBL/GenBank/DDBJ databases">
        <title>Corchorus olitorius genome sequencing.</title>
        <authorList>
            <person name="Alam M."/>
            <person name="Haque M.S."/>
            <person name="Islam M.S."/>
            <person name="Emdad E.M."/>
            <person name="Islam M.M."/>
            <person name="Ahmed B."/>
            <person name="Halim A."/>
            <person name="Hossen Q.M.M."/>
            <person name="Hossain M.Z."/>
            <person name="Ahmed R."/>
            <person name="Khan M.M."/>
            <person name="Islam R."/>
            <person name="Rashid M.M."/>
            <person name="Khan S.A."/>
            <person name="Rahman M.S."/>
            <person name="Alam M."/>
            <person name="Yahiya A.S."/>
            <person name="Khan M.S."/>
            <person name="Azam M.S."/>
            <person name="Haque T."/>
            <person name="Lashkar M.Z.H."/>
            <person name="Akhand A.I."/>
            <person name="Morshed G."/>
            <person name="Roy S."/>
            <person name="Uddin K.S."/>
            <person name="Rabeya T."/>
            <person name="Hossain A.S."/>
            <person name="Chowdhury A."/>
            <person name="Snigdha A.R."/>
            <person name="Mortoza M.S."/>
            <person name="Matin S.A."/>
            <person name="Hoque S.M.E."/>
            <person name="Islam M.K."/>
            <person name="Roy D.K."/>
            <person name="Haider R."/>
            <person name="Moosa M.M."/>
            <person name="Elias S.M."/>
            <person name="Hasan A.M."/>
            <person name="Jahan S."/>
            <person name="Shafiuddin M."/>
            <person name="Mahmood N."/>
            <person name="Shommy N.S."/>
        </authorList>
    </citation>
    <scope>NUCLEOTIDE SEQUENCE [LARGE SCALE GENOMIC DNA]</scope>
    <source>
        <strain evidence="2">cv. O-4</strain>
    </source>
</reference>
<organism evidence="1 2">
    <name type="scientific">Corchorus olitorius</name>
    <dbReference type="NCBI Taxonomy" id="93759"/>
    <lineage>
        <taxon>Eukaryota</taxon>
        <taxon>Viridiplantae</taxon>
        <taxon>Streptophyta</taxon>
        <taxon>Embryophyta</taxon>
        <taxon>Tracheophyta</taxon>
        <taxon>Spermatophyta</taxon>
        <taxon>Magnoliopsida</taxon>
        <taxon>eudicotyledons</taxon>
        <taxon>Gunneridae</taxon>
        <taxon>Pentapetalae</taxon>
        <taxon>rosids</taxon>
        <taxon>malvids</taxon>
        <taxon>Malvales</taxon>
        <taxon>Malvaceae</taxon>
        <taxon>Grewioideae</taxon>
        <taxon>Apeibeae</taxon>
        <taxon>Corchorus</taxon>
    </lineage>
</organism>
<protein>
    <submittedName>
        <fullName evidence="1">Uncharacterized protein</fullName>
    </submittedName>
</protein>
<name>A0A1R3ISF3_9ROSI</name>
<sequence length="35" mass="3567">MAPCWAGATLTGKAVAAVGGFNDGRRWSMAVVISD</sequence>